<reference evidence="2" key="1">
    <citation type="submission" date="2022-08" db="UniProtKB">
        <authorList>
            <consortium name="EnsemblMetazoa"/>
        </authorList>
    </citation>
    <scope>IDENTIFICATION</scope>
    <source>
        <strain evidence="2">EBRO</strain>
    </source>
</reference>
<dbReference type="VEuPathDB" id="VectorBase:AATE015024"/>
<dbReference type="EnsemblMetazoa" id="AATE015024-RA">
    <property type="protein sequence ID" value="AATE015024-PA.1"/>
    <property type="gene ID" value="AATE015024"/>
</dbReference>
<accession>A0A182JBL3</accession>
<organism evidence="2">
    <name type="scientific">Anopheles atroparvus</name>
    <name type="common">European mosquito</name>
    <dbReference type="NCBI Taxonomy" id="41427"/>
    <lineage>
        <taxon>Eukaryota</taxon>
        <taxon>Metazoa</taxon>
        <taxon>Ecdysozoa</taxon>
        <taxon>Arthropoda</taxon>
        <taxon>Hexapoda</taxon>
        <taxon>Insecta</taxon>
        <taxon>Pterygota</taxon>
        <taxon>Neoptera</taxon>
        <taxon>Endopterygota</taxon>
        <taxon>Diptera</taxon>
        <taxon>Nematocera</taxon>
        <taxon>Culicoidea</taxon>
        <taxon>Culicidae</taxon>
        <taxon>Anophelinae</taxon>
        <taxon>Anopheles</taxon>
    </lineage>
</organism>
<proteinExistence type="predicted"/>
<feature type="region of interest" description="Disordered" evidence="1">
    <location>
        <begin position="77"/>
        <end position="134"/>
    </location>
</feature>
<sequence>MSRMGRLDMPIFHAIPTLKHTCIGISQPAHSSSPVGGNSFEDSGLLGPPGGSDFSWMQLFSTLELSEQSLRLRSAKHWRGPGCAPAGGPETERSGAREERRKSQNEKGVKNADFLRTGANSHSGEASPILLRST</sequence>
<evidence type="ECO:0000313" key="2">
    <source>
        <dbReference type="EnsemblMetazoa" id="AATE015024-PA.1"/>
    </source>
</evidence>
<dbReference type="AlphaFoldDB" id="A0A182JBL3"/>
<protein>
    <submittedName>
        <fullName evidence="2">Uncharacterized protein</fullName>
    </submittedName>
</protein>
<evidence type="ECO:0000256" key="1">
    <source>
        <dbReference type="SAM" id="MobiDB-lite"/>
    </source>
</evidence>
<feature type="region of interest" description="Disordered" evidence="1">
    <location>
        <begin position="28"/>
        <end position="47"/>
    </location>
</feature>
<feature type="compositionally biased region" description="Basic and acidic residues" evidence="1">
    <location>
        <begin position="90"/>
        <end position="110"/>
    </location>
</feature>
<name>A0A182JBL3_ANOAO</name>